<reference evidence="1" key="1">
    <citation type="submission" date="2019-10" db="EMBL/GenBank/DDBJ databases">
        <authorList>
            <consortium name="DOE Joint Genome Institute"/>
            <person name="Kuo A."/>
            <person name="Miyauchi S."/>
            <person name="Kiss E."/>
            <person name="Drula E."/>
            <person name="Kohler A."/>
            <person name="Sanchez-Garcia M."/>
            <person name="Andreopoulos B."/>
            <person name="Barry K.W."/>
            <person name="Bonito G."/>
            <person name="Buee M."/>
            <person name="Carver A."/>
            <person name="Chen C."/>
            <person name="Cichocki N."/>
            <person name="Clum A."/>
            <person name="Culley D."/>
            <person name="Crous P.W."/>
            <person name="Fauchery L."/>
            <person name="Girlanda M."/>
            <person name="Hayes R."/>
            <person name="Keri Z."/>
            <person name="Labutti K."/>
            <person name="Lipzen A."/>
            <person name="Lombard V."/>
            <person name="Magnuson J."/>
            <person name="Maillard F."/>
            <person name="Morin E."/>
            <person name="Murat C."/>
            <person name="Nolan M."/>
            <person name="Ohm R."/>
            <person name="Pangilinan J."/>
            <person name="Pereira M."/>
            <person name="Perotto S."/>
            <person name="Peter M."/>
            <person name="Riley R."/>
            <person name="Sitrit Y."/>
            <person name="Stielow B."/>
            <person name="Szollosi G."/>
            <person name="Zifcakova L."/>
            <person name="Stursova M."/>
            <person name="Spatafora J.W."/>
            <person name="Tedersoo L."/>
            <person name="Vaario L.-M."/>
            <person name="Yamada A."/>
            <person name="Yan M."/>
            <person name="Wang P."/>
            <person name="Xu J."/>
            <person name="Bruns T."/>
            <person name="Baldrian P."/>
            <person name="Vilgalys R."/>
            <person name="Henrissat B."/>
            <person name="Grigoriev I.V."/>
            <person name="Hibbett D."/>
            <person name="Nagy L.G."/>
            <person name="Martin F.M."/>
        </authorList>
    </citation>
    <scope>NUCLEOTIDE SEQUENCE</scope>
    <source>
        <strain evidence="1">P2</strain>
    </source>
</reference>
<protein>
    <submittedName>
        <fullName evidence="1">Ras GEF</fullName>
    </submittedName>
</protein>
<evidence type="ECO:0000313" key="2">
    <source>
        <dbReference type="Proteomes" id="UP000886501"/>
    </source>
</evidence>
<evidence type="ECO:0000313" key="1">
    <source>
        <dbReference type="EMBL" id="KAF9644847.1"/>
    </source>
</evidence>
<dbReference type="Proteomes" id="UP000886501">
    <property type="component" value="Unassembled WGS sequence"/>
</dbReference>
<gene>
    <name evidence="1" type="ORF">BDM02DRAFT_3190219</name>
</gene>
<reference evidence="1" key="2">
    <citation type="journal article" date="2020" name="Nat. Commun.">
        <title>Large-scale genome sequencing of mycorrhizal fungi provides insights into the early evolution of symbiotic traits.</title>
        <authorList>
            <person name="Miyauchi S."/>
            <person name="Kiss E."/>
            <person name="Kuo A."/>
            <person name="Drula E."/>
            <person name="Kohler A."/>
            <person name="Sanchez-Garcia M."/>
            <person name="Morin E."/>
            <person name="Andreopoulos B."/>
            <person name="Barry K.W."/>
            <person name="Bonito G."/>
            <person name="Buee M."/>
            <person name="Carver A."/>
            <person name="Chen C."/>
            <person name="Cichocki N."/>
            <person name="Clum A."/>
            <person name="Culley D."/>
            <person name="Crous P.W."/>
            <person name="Fauchery L."/>
            <person name="Girlanda M."/>
            <person name="Hayes R.D."/>
            <person name="Keri Z."/>
            <person name="LaButti K."/>
            <person name="Lipzen A."/>
            <person name="Lombard V."/>
            <person name="Magnuson J."/>
            <person name="Maillard F."/>
            <person name="Murat C."/>
            <person name="Nolan M."/>
            <person name="Ohm R.A."/>
            <person name="Pangilinan J."/>
            <person name="Pereira M.F."/>
            <person name="Perotto S."/>
            <person name="Peter M."/>
            <person name="Pfister S."/>
            <person name="Riley R."/>
            <person name="Sitrit Y."/>
            <person name="Stielow J.B."/>
            <person name="Szollosi G."/>
            <person name="Zifcakova L."/>
            <person name="Stursova M."/>
            <person name="Spatafora J.W."/>
            <person name="Tedersoo L."/>
            <person name="Vaario L.M."/>
            <person name="Yamada A."/>
            <person name="Yan M."/>
            <person name="Wang P."/>
            <person name="Xu J."/>
            <person name="Bruns T."/>
            <person name="Baldrian P."/>
            <person name="Vilgalys R."/>
            <person name="Dunand C."/>
            <person name="Henrissat B."/>
            <person name="Grigoriev I.V."/>
            <person name="Hibbett D."/>
            <person name="Nagy L.G."/>
            <person name="Martin F.M."/>
        </authorList>
    </citation>
    <scope>NUCLEOTIDE SEQUENCE</scope>
    <source>
        <strain evidence="1">P2</strain>
    </source>
</reference>
<organism evidence="1 2">
    <name type="scientific">Thelephora ganbajun</name>
    <name type="common">Ganba fungus</name>
    <dbReference type="NCBI Taxonomy" id="370292"/>
    <lineage>
        <taxon>Eukaryota</taxon>
        <taxon>Fungi</taxon>
        <taxon>Dikarya</taxon>
        <taxon>Basidiomycota</taxon>
        <taxon>Agaricomycotina</taxon>
        <taxon>Agaricomycetes</taxon>
        <taxon>Thelephorales</taxon>
        <taxon>Thelephoraceae</taxon>
        <taxon>Thelephora</taxon>
    </lineage>
</organism>
<keyword evidence="2" id="KW-1185">Reference proteome</keyword>
<sequence length="2054" mass="221864">MVMTTKAKDDDDDDDKQTTPTISLPPPPPPTTTTTATTTATTPTPLTPNRLRDLPPAIQGRQSSGGDESIVSSTSFNLTESSTSTLFLPLPNPSTNKSRSSFVLSDDELPPQIANADISIARDGSFVETSSGAAARELKKRYDERLGVGSSAKGSYAISPYAITAFVNQHGKQMYRVGHRELSPPALSSEDVDRQAFMPPRSSQSTSTTKSSGSSGPTKRRSRMSMHTFLPPTIFKSSHANTSTLPKLPTPNPIPPSLPLPQPHQQLVAPLVPGLSPQSVNEPMNSLPNRRLRKARSLSNIFGMANAQNPHIGVIPSNPPPQIVQGPTVPNHVVGRPHAHSVTGADLPRPTLQHSDTITTITTGLVSMGSISSRIQQSLPLPPTRDVFSDVMGWNAETSSETGSFDDSSNYGSGYGGFGWRPDVNVSGSGASSSSQNQGYPRLHWGYGVKNPFGRGVCFDPPVIRERGRGRERSWSRSSRKGLEVDVDGQGSLGLDMEEGNGEVWDADEVKGYRYTDHLKINNGPVLREMQSFESGLTARADPVPRQSAGTKGKEWEKLSIKTPASVLESEPEVDAAIVNAAVDGYESSGSSGPGSAFPPSTPVPTKQTLLAHIRHTSMSAPIPVFSQEMQSPSLETSSHSRYSTQVFDVLQSYRGIPLLDKLSEDTECLETTVIRLSARNELSAAPKDDPRFVMWGEVWSGLGPSEENGASVDVNFEEGQERFDITRRIGNLAGTDDCDYHFDDDTICIRSVISKTEDSPPARRVQPPPSSHLGHSLNGEAPRKVLIAATIERWIAQLTSELNYDELLIFFLTYRTYVSAVDLCHLLICRFHWALESSSSSPPSAAGSARSSYRLASNPEAGDGHGFGNNLTAKDHLNNDDMIKRIVRVRTFIAIRYWLLTFFAIDFVPNRELRVLFGNWLNTLAKDPTLYGKKDIMDIVKKLKKVAKDCIDLQTSKPRASGLPHSRTSSSRRTSNHQSCKCDSPGGVDEGSDVDMDFLPDSGAVLTSHSQPFGAAGKGTGMTPASTADAAILQQPLHLAILSHPQPTELTSSSSSATLRPHNGAFVPSPSTLPFHHKPLSRAFVNTIGRLGRWRRVLNPRNTAGTDGNSQLQVTPADPLDISPFNLEPNATGDLLMVKGGVEQYLKMIDQQSTTNSSSLASHASSTTSSIHSNSIRSPSHPSSPNIISPTISLPGTPGVSAKDIGNLHGGVVTGVSSTLPISPSASSAGERDGAERLDVVSEEPEDQDDVEVPPRVSMDGGSGPGPLDDTGDAPSLVLDGVDDVEGEEAAPADENAPDREADATPKPIDLPADEEVPLRPDSRPASPESYDSDKSRRQAHESVTSDPSAKPVASLSPPGISGHSGGRGLTRGGYQRRFQHGPRRDSPGNGQVPDGGWQIDVVSIDELDLSDMSSSEGECDTGKVGAGTSDFAFPPGLRRLPRKLPLRREFEFVRHESVSSFGVAGNHTSIVSAASSSIASNATDDAEDGRYTSVAGAEGDEHPRLGRSIHQWQVNAIVDSLSDDEGGGDVDAALNRLEGRINQTQQVLKQSKVDTWVKSIRERMANGLYGDEKSRFPVDDSDEDDGSGENEVDEFGVVRTSQSVNTAEQNPVQGMSVDCKRASKSSCANDGQSPDMETPMARTYTSKVTSNAARSGPGSPMMGPDSIPAIEDVVPLEILQSRVPTRTSTSIGSGVGSPVSGRIRSPPPSTFIAPTKPHRSFFLTVRAAPLAEHLAIIERELFIGLKFEELVVDDWRNSVEESNILDWAQFLKDRARYKAEGRITTKTSALVAFRGRFNLFAKFVASEIVVTPPNERLSLVSKFIRVAWKLYERGAFNTLISLLAGLQSEWVARAVGKRWEKLGSSEARVYRDLRLVTDGSGDFRYLRQEVEAAIEAEPISVNPHDSSAIGADASPMGKGKGEGKIQPRIACIPFLGQYLSQLYRHCQLPDLIDPTAPNEPVCIDPETNTFEPPAHPEVFAALAPLPPLMQLEPLINIQKQRRIAGVIKSLVTGQHLASKLQFPIDKKLFQRCLRLKALDEDTLFRVYAMYPD</sequence>
<name>A0ACB6Z5L5_THEGA</name>
<proteinExistence type="predicted"/>
<accession>A0ACB6Z5L5</accession>
<comment type="caution">
    <text evidence="1">The sequence shown here is derived from an EMBL/GenBank/DDBJ whole genome shotgun (WGS) entry which is preliminary data.</text>
</comment>
<dbReference type="EMBL" id="MU118116">
    <property type="protein sequence ID" value="KAF9644847.1"/>
    <property type="molecule type" value="Genomic_DNA"/>
</dbReference>